<accession>A0AA94VBJ3</accession>
<sequence length="106" mass="12176">MKSSLLRSRLHRVDWLLALLLKRPHFCQVDAAFAAMKATWVRSTTSFRAKYTTAQKNGQKTDLFSERIDRIADGPKKDAALRRSVPFERLIGQPRELIRISQAHGK</sequence>
<organism evidence="1 2">
    <name type="scientific">Rhizobium rhizogenes</name>
    <name type="common">Agrobacterium rhizogenes</name>
    <dbReference type="NCBI Taxonomy" id="359"/>
    <lineage>
        <taxon>Bacteria</taxon>
        <taxon>Pseudomonadati</taxon>
        <taxon>Pseudomonadota</taxon>
        <taxon>Alphaproteobacteria</taxon>
        <taxon>Hyphomicrobiales</taxon>
        <taxon>Rhizobiaceae</taxon>
        <taxon>Rhizobium/Agrobacterium group</taxon>
        <taxon>Rhizobium</taxon>
    </lineage>
</organism>
<dbReference type="EMBL" id="SGOB01000003">
    <property type="protein sequence ID" value="TRA87998.1"/>
    <property type="molecule type" value="Genomic_DNA"/>
</dbReference>
<protein>
    <submittedName>
        <fullName evidence="1">Uncharacterized protein</fullName>
    </submittedName>
</protein>
<dbReference type="AlphaFoldDB" id="A0AA94VBJ3"/>
<comment type="caution">
    <text evidence="1">The sequence shown here is derived from an EMBL/GenBank/DDBJ whole genome shotgun (WGS) entry which is preliminary data.</text>
</comment>
<evidence type="ECO:0000313" key="1">
    <source>
        <dbReference type="EMBL" id="TRA87998.1"/>
    </source>
</evidence>
<dbReference type="RefSeq" id="WP_013637045.1">
    <property type="nucleotide sequence ID" value="NZ_SGOB01000003.1"/>
</dbReference>
<proteinExistence type="predicted"/>
<gene>
    <name evidence="1" type="ORF">EXN24_15675</name>
</gene>
<evidence type="ECO:0000313" key="2">
    <source>
        <dbReference type="Proteomes" id="UP000320858"/>
    </source>
</evidence>
<name>A0AA94VBJ3_RHIRH</name>
<dbReference type="Proteomes" id="UP000320858">
    <property type="component" value="Unassembled WGS sequence"/>
</dbReference>
<reference evidence="1 2" key="1">
    <citation type="journal article" date="2019" name="Appl. Microbiol. Biotechnol.">
        <title>Differential efficiency of wild type rhizogenic strains for rol gene transformation of plants.</title>
        <authorList>
            <person name="Desmet S."/>
            <person name="De Keyser E."/>
            <person name="Van Vaerenbergh J."/>
            <person name="Baeyen S."/>
            <person name="Van Huylenbroeck J."/>
            <person name="Geelen D."/>
            <person name="Dhooghe E."/>
        </authorList>
    </citation>
    <scope>NUCLEOTIDE SEQUENCE [LARGE SCALE GENOMIC DNA]</scope>
    <source>
        <strain evidence="1 2">B 4.1</strain>
    </source>
</reference>